<evidence type="ECO:0000313" key="4">
    <source>
        <dbReference type="Proteomes" id="UP000319263"/>
    </source>
</evidence>
<organism evidence="3 4">
    <name type="scientific">Microlunatus elymi</name>
    <dbReference type="NCBI Taxonomy" id="2596828"/>
    <lineage>
        <taxon>Bacteria</taxon>
        <taxon>Bacillati</taxon>
        <taxon>Actinomycetota</taxon>
        <taxon>Actinomycetes</taxon>
        <taxon>Propionibacteriales</taxon>
        <taxon>Propionibacteriaceae</taxon>
        <taxon>Microlunatus</taxon>
    </lineage>
</organism>
<dbReference type="EMBL" id="CP041692">
    <property type="protein sequence ID" value="QDP98818.1"/>
    <property type="molecule type" value="Genomic_DNA"/>
</dbReference>
<dbReference type="Gene3D" id="3.90.70.10">
    <property type="entry name" value="Cysteine proteinases"/>
    <property type="match status" value="1"/>
</dbReference>
<reference evidence="3 4" key="1">
    <citation type="submission" date="2019-07" db="EMBL/GenBank/DDBJ databases">
        <title>Microlunatus dokdonensis sp. nov. isolated from the rhizospheric soil of the wild plant Elymus tsukushiensis.</title>
        <authorList>
            <person name="Ghim S.-Y."/>
            <person name="Hwang Y.-J."/>
            <person name="Son J.-S."/>
            <person name="Shin J.-H."/>
        </authorList>
    </citation>
    <scope>NUCLEOTIDE SEQUENCE [LARGE SCALE GENOMIC DNA]</scope>
    <source>
        <strain evidence="3 4">KUDC0627</strain>
    </source>
</reference>
<dbReference type="Proteomes" id="UP000319263">
    <property type="component" value="Chromosome"/>
</dbReference>
<keyword evidence="4" id="KW-1185">Reference proteome</keyword>
<gene>
    <name evidence="3" type="ORF">FOE78_14905</name>
</gene>
<evidence type="ECO:0000259" key="2">
    <source>
        <dbReference type="Pfam" id="PF13529"/>
    </source>
</evidence>
<proteinExistence type="predicted"/>
<name>A0A516Q5W5_9ACTN</name>
<dbReference type="Pfam" id="PF13529">
    <property type="entry name" value="Peptidase_C39_2"/>
    <property type="match status" value="1"/>
</dbReference>
<evidence type="ECO:0000313" key="3">
    <source>
        <dbReference type="EMBL" id="QDP98818.1"/>
    </source>
</evidence>
<dbReference type="OrthoDB" id="9789941at2"/>
<evidence type="ECO:0000256" key="1">
    <source>
        <dbReference type="SAM" id="MobiDB-lite"/>
    </source>
</evidence>
<dbReference type="KEGG" id="mik:FOE78_14905"/>
<sequence>MADGTAATKPRQGSQAAADRHVDYRSFTGFELRAGSHDGTRWSHHGVRIGRPTGTRDYADPFADDQTAVRYETASWTSPTVRLPFAYTELISSWEVDTPGKTWVEITVRGHDETGALSGWYILGRWCAKDPADGGAIHRTSVDDQGTDLATVWTDTLHTYEPHALSDWQLRVTLLRPEGSHQTPVLQTVGAIASRLPDDPTVPVSPVGRARGRVLDVPTLSQEVHNGHYPQWDNGGEAWCSATSTAMVIKYWHTGPNRHDLAWVDPPVDAEVDYSARNVFDYTYDGAGNWPFNTAYATTWGLKGFVTRLRSFTEAEELIRAGIPVIISVSFKKGDLDGAGYGTNGHLMVVVGFTEDGDVVVNDPASHLIPDDAEVRFTYRRDQLENAWVPHSGGTVYVIHPSWVPLPRVLDHHEPNW</sequence>
<dbReference type="InterPro" id="IPR039563">
    <property type="entry name" value="Peptidase_C39_single_dom"/>
</dbReference>
<protein>
    <submittedName>
        <fullName evidence="3">Peptidase C39 family protein</fullName>
    </submittedName>
</protein>
<feature type="domain" description="Peptidase C39-like" evidence="2">
    <location>
        <begin position="228"/>
        <end position="365"/>
    </location>
</feature>
<dbReference type="CDD" id="cd02549">
    <property type="entry name" value="Peptidase_C39A"/>
    <property type="match status" value="1"/>
</dbReference>
<dbReference type="AlphaFoldDB" id="A0A516Q5W5"/>
<accession>A0A516Q5W5</accession>
<feature type="region of interest" description="Disordered" evidence="1">
    <location>
        <begin position="1"/>
        <end position="20"/>
    </location>
</feature>
<dbReference type="InterPro" id="IPR039564">
    <property type="entry name" value="Peptidase_C39-like"/>
</dbReference>